<dbReference type="GO" id="GO:0003677">
    <property type="term" value="F:DNA binding"/>
    <property type="evidence" value="ECO:0007669"/>
    <property type="project" value="UniProtKB-UniRule"/>
</dbReference>
<dbReference type="SUPFAM" id="SSF89447">
    <property type="entry name" value="AbrB/MazE/MraZ-like"/>
    <property type="match status" value="1"/>
</dbReference>
<dbReference type="Proteomes" id="UP000317429">
    <property type="component" value="Chromosome"/>
</dbReference>
<dbReference type="InterPro" id="IPR035642">
    <property type="entry name" value="MraZ_N"/>
</dbReference>
<dbReference type="InterPro" id="IPR007159">
    <property type="entry name" value="SpoVT-AbrB_dom"/>
</dbReference>
<evidence type="ECO:0000256" key="2">
    <source>
        <dbReference type="ARBA" id="ARBA00022490"/>
    </source>
</evidence>
<comment type="similarity">
    <text evidence="7">Belongs to the MraZ family.</text>
</comment>
<dbReference type="GO" id="GO:0009295">
    <property type="term" value="C:nucleoid"/>
    <property type="evidence" value="ECO:0007669"/>
    <property type="project" value="UniProtKB-SubCell"/>
</dbReference>
<dbReference type="AlphaFoldDB" id="A0A518DHQ9"/>
<keyword evidence="5 7" id="KW-0238">DNA-binding</keyword>
<evidence type="ECO:0000256" key="4">
    <source>
        <dbReference type="ARBA" id="ARBA00023015"/>
    </source>
</evidence>
<keyword evidence="6 7" id="KW-0804">Transcription</keyword>
<reference evidence="9 10" key="1">
    <citation type="submission" date="2019-02" db="EMBL/GenBank/DDBJ databases">
        <title>Deep-cultivation of Planctomycetes and their phenomic and genomic characterization uncovers novel biology.</title>
        <authorList>
            <person name="Wiegand S."/>
            <person name="Jogler M."/>
            <person name="Boedeker C."/>
            <person name="Pinto D."/>
            <person name="Vollmers J."/>
            <person name="Rivas-Marin E."/>
            <person name="Kohn T."/>
            <person name="Peeters S.H."/>
            <person name="Heuer A."/>
            <person name="Rast P."/>
            <person name="Oberbeckmann S."/>
            <person name="Bunk B."/>
            <person name="Jeske O."/>
            <person name="Meyerdierks A."/>
            <person name="Storesund J.E."/>
            <person name="Kallscheuer N."/>
            <person name="Luecker S."/>
            <person name="Lage O.M."/>
            <person name="Pohl T."/>
            <person name="Merkel B.J."/>
            <person name="Hornburger P."/>
            <person name="Mueller R.-W."/>
            <person name="Bruemmer F."/>
            <person name="Labrenz M."/>
            <person name="Spormann A.M."/>
            <person name="Op den Camp H."/>
            <person name="Overmann J."/>
            <person name="Amann R."/>
            <person name="Jetten M.S.M."/>
            <person name="Mascher T."/>
            <person name="Medema M.H."/>
            <person name="Devos D.P."/>
            <person name="Kaster A.-K."/>
            <person name="Ovreas L."/>
            <person name="Rohde M."/>
            <person name="Galperin M.Y."/>
            <person name="Jogler C."/>
        </authorList>
    </citation>
    <scope>NUCLEOTIDE SEQUENCE [LARGE SCALE GENOMIC DNA]</scope>
    <source>
        <strain evidence="9 10">Pla175</strain>
    </source>
</reference>
<evidence type="ECO:0000256" key="6">
    <source>
        <dbReference type="ARBA" id="ARBA00023163"/>
    </source>
</evidence>
<dbReference type="InterPro" id="IPR038619">
    <property type="entry name" value="MraZ_sf"/>
</dbReference>
<dbReference type="HAMAP" id="MF_01008">
    <property type="entry name" value="MraZ"/>
    <property type="match status" value="1"/>
</dbReference>
<evidence type="ECO:0000256" key="3">
    <source>
        <dbReference type="ARBA" id="ARBA00022737"/>
    </source>
</evidence>
<protein>
    <recommendedName>
        <fullName evidence="1 7">Transcriptional regulator MraZ</fullName>
    </recommendedName>
</protein>
<keyword evidence="2 7" id="KW-0963">Cytoplasm</keyword>
<keyword evidence="3" id="KW-0677">Repeat</keyword>
<dbReference type="Pfam" id="PF02381">
    <property type="entry name" value="MraZ"/>
    <property type="match status" value="1"/>
</dbReference>
<comment type="subunit">
    <text evidence="7">Forms oligomers.</text>
</comment>
<evidence type="ECO:0000256" key="5">
    <source>
        <dbReference type="ARBA" id="ARBA00023125"/>
    </source>
</evidence>
<dbReference type="InterPro" id="IPR037914">
    <property type="entry name" value="SpoVT-AbrB_sf"/>
</dbReference>
<gene>
    <name evidence="7" type="primary">mraZ</name>
    <name evidence="9" type="ORF">Pla175_44200</name>
</gene>
<proteinExistence type="inferred from homology"/>
<dbReference type="GO" id="GO:0003700">
    <property type="term" value="F:DNA-binding transcription factor activity"/>
    <property type="evidence" value="ECO:0007669"/>
    <property type="project" value="UniProtKB-UniRule"/>
</dbReference>
<dbReference type="InterPro" id="IPR020603">
    <property type="entry name" value="MraZ_dom"/>
</dbReference>
<dbReference type="PROSITE" id="PS51740">
    <property type="entry name" value="SPOVT_ABRB"/>
    <property type="match status" value="1"/>
</dbReference>
<evidence type="ECO:0000313" key="10">
    <source>
        <dbReference type="Proteomes" id="UP000317429"/>
    </source>
</evidence>
<dbReference type="Gene3D" id="3.40.1550.20">
    <property type="entry name" value="Transcriptional regulator MraZ domain"/>
    <property type="match status" value="1"/>
</dbReference>
<accession>A0A518DHQ9</accession>
<organism evidence="9 10">
    <name type="scientific">Pirellulimonas nuda</name>
    <dbReference type="NCBI Taxonomy" id="2528009"/>
    <lineage>
        <taxon>Bacteria</taxon>
        <taxon>Pseudomonadati</taxon>
        <taxon>Planctomycetota</taxon>
        <taxon>Planctomycetia</taxon>
        <taxon>Pirellulales</taxon>
        <taxon>Lacipirellulaceae</taxon>
        <taxon>Pirellulimonas</taxon>
    </lineage>
</organism>
<dbReference type="KEGG" id="pnd:Pla175_44200"/>
<evidence type="ECO:0000256" key="1">
    <source>
        <dbReference type="ARBA" id="ARBA00013860"/>
    </source>
</evidence>
<dbReference type="CDD" id="cd16320">
    <property type="entry name" value="MraZ_N"/>
    <property type="match status" value="1"/>
</dbReference>
<dbReference type="OrthoDB" id="269168at2"/>
<comment type="subcellular location">
    <subcellularLocation>
        <location evidence="7">Cytoplasm</location>
        <location evidence="7">Nucleoid</location>
    </subcellularLocation>
</comment>
<keyword evidence="4 7" id="KW-0805">Transcription regulation</keyword>
<dbReference type="RefSeq" id="WP_145290608.1">
    <property type="nucleotide sequence ID" value="NZ_CP036291.1"/>
</dbReference>
<evidence type="ECO:0000313" key="9">
    <source>
        <dbReference type="EMBL" id="QDU91004.1"/>
    </source>
</evidence>
<keyword evidence="10" id="KW-1185">Reference proteome</keyword>
<sequence>MLLGEVIRTLDDRFRLTLPADMAAGLCPDGADACMLAKERPGCVSLWPLARRQAQIDEAVALVRGKLDSGRLAGRQREVQALGRLLSTRHQTAPLAGRGRLVVPEGFREFLGVEPGGSVVVIGAAVCVEVWRPDAWAQCVGDEAPRFDAMLEDLIG</sequence>
<dbReference type="EMBL" id="CP036291">
    <property type="protein sequence ID" value="QDU91004.1"/>
    <property type="molecule type" value="Genomic_DNA"/>
</dbReference>
<evidence type="ECO:0000256" key="7">
    <source>
        <dbReference type="HAMAP-Rule" id="MF_01008"/>
    </source>
</evidence>
<dbReference type="GO" id="GO:0005737">
    <property type="term" value="C:cytoplasm"/>
    <property type="evidence" value="ECO:0007669"/>
    <property type="project" value="UniProtKB-UniRule"/>
</dbReference>
<name>A0A518DHQ9_9BACT</name>
<evidence type="ECO:0000259" key="8">
    <source>
        <dbReference type="PROSITE" id="PS51740"/>
    </source>
</evidence>
<feature type="domain" description="SpoVT-AbrB" evidence="8">
    <location>
        <begin position="90"/>
        <end position="135"/>
    </location>
</feature>
<dbReference type="InterPro" id="IPR003444">
    <property type="entry name" value="MraZ"/>
</dbReference>